<dbReference type="eggNOG" id="KOG0017">
    <property type="taxonomic scope" value="Eukaryota"/>
</dbReference>
<sequence length="272" mass="30380">MRFHYQSDYHQPLKGEAIAGLFLLLFPVLLPCLFTPLTYASPSTFSDSTPLSPFFPDPSSSAMGTTDANISSVMSSLMSFPSIHNQLTIKLTASNYLLWKTQFTPIFHGNQLYCHVDGTASPTKEVNGAPNPAYQAWYIKDQLVLTWIFGSLSEPVLSQVVGSTTAIDAWTKLQTTYASGSRVQIRSLKNSLHSLSRDTDSIVTYMDRAKRIYDQLLALNQPISEDDLVDHILRGLGPEYRPFTRNIEARLVSVKFDDLYGLLLSKESQLQS</sequence>
<dbReference type="PANTHER" id="PTHR47481:SF14">
    <property type="entry name" value="RETROTRANSPOSON COPIA-LIKE N-TERMINAL DOMAIN-CONTAINING PROTEIN"/>
    <property type="match status" value="1"/>
</dbReference>
<dbReference type="PANTHER" id="PTHR47481">
    <property type="match status" value="1"/>
</dbReference>
<evidence type="ECO:0000313" key="2">
    <source>
        <dbReference type="Proteomes" id="UP000032304"/>
    </source>
</evidence>
<dbReference type="AlphaFoldDB" id="A0A0D2U001"/>
<evidence type="ECO:0008006" key="3">
    <source>
        <dbReference type="Google" id="ProtNLM"/>
    </source>
</evidence>
<gene>
    <name evidence="1" type="ORF">B456_008G092500</name>
</gene>
<evidence type="ECO:0000313" key="1">
    <source>
        <dbReference type="EMBL" id="KJB48895.1"/>
    </source>
</evidence>
<dbReference type="EMBL" id="CM001747">
    <property type="protein sequence ID" value="KJB48895.1"/>
    <property type="molecule type" value="Genomic_DNA"/>
</dbReference>
<name>A0A0D2U001_GOSRA</name>
<reference evidence="1 2" key="1">
    <citation type="journal article" date="2012" name="Nature">
        <title>Repeated polyploidization of Gossypium genomes and the evolution of spinnable cotton fibres.</title>
        <authorList>
            <person name="Paterson A.H."/>
            <person name="Wendel J.F."/>
            <person name="Gundlach H."/>
            <person name="Guo H."/>
            <person name="Jenkins J."/>
            <person name="Jin D."/>
            <person name="Llewellyn D."/>
            <person name="Showmaker K.C."/>
            <person name="Shu S."/>
            <person name="Udall J."/>
            <person name="Yoo M.J."/>
            <person name="Byers R."/>
            <person name="Chen W."/>
            <person name="Doron-Faigenboim A."/>
            <person name="Duke M.V."/>
            <person name="Gong L."/>
            <person name="Grimwood J."/>
            <person name="Grover C."/>
            <person name="Grupp K."/>
            <person name="Hu G."/>
            <person name="Lee T.H."/>
            <person name="Li J."/>
            <person name="Lin L."/>
            <person name="Liu T."/>
            <person name="Marler B.S."/>
            <person name="Page J.T."/>
            <person name="Roberts A.W."/>
            <person name="Romanel E."/>
            <person name="Sanders W.S."/>
            <person name="Szadkowski E."/>
            <person name="Tan X."/>
            <person name="Tang H."/>
            <person name="Xu C."/>
            <person name="Wang J."/>
            <person name="Wang Z."/>
            <person name="Zhang D."/>
            <person name="Zhang L."/>
            <person name="Ashrafi H."/>
            <person name="Bedon F."/>
            <person name="Bowers J.E."/>
            <person name="Brubaker C.L."/>
            <person name="Chee P.W."/>
            <person name="Das S."/>
            <person name="Gingle A.R."/>
            <person name="Haigler C.H."/>
            <person name="Harker D."/>
            <person name="Hoffmann L.V."/>
            <person name="Hovav R."/>
            <person name="Jones D.C."/>
            <person name="Lemke C."/>
            <person name="Mansoor S."/>
            <person name="ur Rahman M."/>
            <person name="Rainville L.N."/>
            <person name="Rambani A."/>
            <person name="Reddy U.K."/>
            <person name="Rong J.K."/>
            <person name="Saranga Y."/>
            <person name="Scheffler B.E."/>
            <person name="Scheffler J.A."/>
            <person name="Stelly D.M."/>
            <person name="Triplett B.A."/>
            <person name="Van Deynze A."/>
            <person name="Vaslin M.F."/>
            <person name="Waghmare V.N."/>
            <person name="Walford S.A."/>
            <person name="Wright R.J."/>
            <person name="Zaki E.A."/>
            <person name="Zhang T."/>
            <person name="Dennis E.S."/>
            <person name="Mayer K.F."/>
            <person name="Peterson D.G."/>
            <person name="Rokhsar D.S."/>
            <person name="Wang X."/>
            <person name="Schmutz J."/>
        </authorList>
    </citation>
    <scope>NUCLEOTIDE SEQUENCE [LARGE SCALE GENOMIC DNA]</scope>
</reference>
<dbReference type="Gramene" id="KJB48895">
    <property type="protein sequence ID" value="KJB48895"/>
    <property type="gene ID" value="B456_008G092500"/>
</dbReference>
<proteinExistence type="predicted"/>
<dbReference type="Proteomes" id="UP000032304">
    <property type="component" value="Chromosome 8"/>
</dbReference>
<accession>A0A0D2U001</accession>
<dbReference type="Pfam" id="PF14223">
    <property type="entry name" value="Retrotran_gag_2"/>
    <property type="match status" value="1"/>
</dbReference>
<protein>
    <recommendedName>
        <fullName evidence="3">Retrotransposon Copia-like N-terminal domain-containing protein</fullName>
    </recommendedName>
</protein>
<organism evidence="1 2">
    <name type="scientific">Gossypium raimondii</name>
    <name type="common">Peruvian cotton</name>
    <name type="synonym">Gossypium klotzschianum subsp. raimondii</name>
    <dbReference type="NCBI Taxonomy" id="29730"/>
    <lineage>
        <taxon>Eukaryota</taxon>
        <taxon>Viridiplantae</taxon>
        <taxon>Streptophyta</taxon>
        <taxon>Embryophyta</taxon>
        <taxon>Tracheophyta</taxon>
        <taxon>Spermatophyta</taxon>
        <taxon>Magnoliopsida</taxon>
        <taxon>eudicotyledons</taxon>
        <taxon>Gunneridae</taxon>
        <taxon>Pentapetalae</taxon>
        <taxon>rosids</taxon>
        <taxon>malvids</taxon>
        <taxon>Malvales</taxon>
        <taxon>Malvaceae</taxon>
        <taxon>Malvoideae</taxon>
        <taxon>Gossypium</taxon>
    </lineage>
</organism>
<dbReference type="STRING" id="29730.A0A0D2U001"/>
<keyword evidence="2" id="KW-1185">Reference proteome</keyword>
<dbReference type="OMA" id="ESIVIMI"/>